<keyword evidence="3" id="KW-1185">Reference proteome</keyword>
<evidence type="ECO:0000256" key="1">
    <source>
        <dbReference type="SAM" id="Coils"/>
    </source>
</evidence>
<gene>
    <name evidence="2" type="ORF">BI350_16195</name>
</gene>
<dbReference type="EMBL" id="CP017560">
    <property type="protein sequence ID" value="AOV08937.1"/>
    <property type="molecule type" value="Genomic_DNA"/>
</dbReference>
<proteinExistence type="predicted"/>
<dbReference type="AlphaFoldDB" id="A0A1D8JJP7"/>
<dbReference type="RefSeq" id="WP_075529104.1">
    <property type="nucleotide sequence ID" value="NZ_CP017560.1"/>
</dbReference>
<feature type="coiled-coil region" evidence="1">
    <location>
        <begin position="149"/>
        <end position="180"/>
    </location>
</feature>
<dbReference type="KEGG" id="surl:BI350_16195"/>
<sequence>MLGLFNIKTMIMKMRKRHLQLAIYYPKQIYDPVARREMKAILTRFNDIFYTAYPEMLHGDSQTVLDYQPRSHNKQYEVKRALKLCKSQKVRRKELAKIEEYLNLQYIVEEQIAYYDKVFKKAQGTKQQISTEAFSSFFPQLFEERIHYLDEIEQSCRNKIRELDNQKRQCEQAIHDLMHNHHSFWGDASRLIGSMVAESVKHVVDAVDQTFKGK</sequence>
<evidence type="ECO:0000313" key="2">
    <source>
        <dbReference type="EMBL" id="AOV08937.1"/>
    </source>
</evidence>
<name>A0A1D8JJP7_9BACL</name>
<accession>A0A1D8JJP7</accession>
<organism evidence="2 3">
    <name type="scientific">Sporosarcina ureilytica</name>
    <dbReference type="NCBI Taxonomy" id="298596"/>
    <lineage>
        <taxon>Bacteria</taxon>
        <taxon>Bacillati</taxon>
        <taxon>Bacillota</taxon>
        <taxon>Bacilli</taxon>
        <taxon>Bacillales</taxon>
        <taxon>Caryophanaceae</taxon>
        <taxon>Sporosarcina</taxon>
    </lineage>
</organism>
<evidence type="ECO:0000313" key="3">
    <source>
        <dbReference type="Proteomes" id="UP000185746"/>
    </source>
</evidence>
<dbReference type="Proteomes" id="UP000185746">
    <property type="component" value="Chromosome"/>
</dbReference>
<protein>
    <submittedName>
        <fullName evidence="2">Uncharacterized protein</fullName>
    </submittedName>
</protein>
<reference evidence="2 3" key="1">
    <citation type="submission" date="2016-09" db="EMBL/GenBank/DDBJ databases">
        <title>Complete genome sequence of the Lysinibacillus sphaericus LMG 22257, a specie of Bacillus with ureolytic activity that can effectively biodeposit calcium carbonate.</title>
        <authorList>
            <person name="Yan W."/>
        </authorList>
    </citation>
    <scope>NUCLEOTIDE SEQUENCE [LARGE SCALE GENOMIC DNA]</scope>
    <source>
        <strain evidence="2 3">LMG 22257</strain>
    </source>
</reference>
<keyword evidence="1" id="KW-0175">Coiled coil</keyword>